<evidence type="ECO:0000313" key="3">
    <source>
        <dbReference type="Proteomes" id="UP000501130"/>
    </source>
</evidence>
<dbReference type="EMBL" id="CP053084">
    <property type="protein sequence ID" value="QJR30500.1"/>
    <property type="molecule type" value="Genomic_DNA"/>
</dbReference>
<dbReference type="InterPro" id="IPR001387">
    <property type="entry name" value="Cro/C1-type_HTH"/>
</dbReference>
<gene>
    <name evidence="2" type="ORF">HKT17_12730</name>
</gene>
<sequence length="100" mass="11069">MNKHVGSNFEDFLKEEGIQEEAEALAIKKVIACMIEQEMISRSIPKTEMARKIGTSRSQLDRLLDPENTSVTLATLVKSTAAIGKKMIITFEDCPQTVVA</sequence>
<proteinExistence type="predicted"/>
<organism evidence="2 3">
    <name type="scientific">Limnobacter profundi</name>
    <dbReference type="NCBI Taxonomy" id="2732163"/>
    <lineage>
        <taxon>Bacteria</taxon>
        <taxon>Pseudomonadati</taxon>
        <taxon>Pseudomonadota</taxon>
        <taxon>Betaproteobacteria</taxon>
        <taxon>Burkholderiales</taxon>
        <taxon>Burkholderiaceae</taxon>
        <taxon>Limnobacter</taxon>
    </lineage>
</organism>
<accession>A0ABX6N9B6</accession>
<protein>
    <submittedName>
        <fullName evidence="2">XRE family transcriptional regulator</fullName>
    </submittedName>
</protein>
<name>A0ABX6N9B6_9BURK</name>
<feature type="domain" description="HTH cro/C1-type" evidence="1">
    <location>
        <begin position="35"/>
        <end position="78"/>
    </location>
</feature>
<dbReference type="Pfam" id="PF13443">
    <property type="entry name" value="HTH_26"/>
    <property type="match status" value="1"/>
</dbReference>
<keyword evidence="3" id="KW-1185">Reference proteome</keyword>
<reference evidence="2 3" key="1">
    <citation type="submission" date="2020-05" db="EMBL/GenBank/DDBJ databases">
        <title>Compete genome of Limnobacter sp. SAORIC-580.</title>
        <authorList>
            <person name="Song J."/>
            <person name="Cho J.-C."/>
        </authorList>
    </citation>
    <scope>NUCLEOTIDE SEQUENCE [LARGE SCALE GENOMIC DNA]</scope>
    <source>
        <strain evidence="2 3">SAORIC-580</strain>
    </source>
</reference>
<evidence type="ECO:0000313" key="2">
    <source>
        <dbReference type="EMBL" id="QJR30500.1"/>
    </source>
</evidence>
<dbReference type="SUPFAM" id="SSF47413">
    <property type="entry name" value="lambda repressor-like DNA-binding domains"/>
    <property type="match status" value="1"/>
</dbReference>
<dbReference type="InterPro" id="IPR010982">
    <property type="entry name" value="Lambda_DNA-bd_dom_sf"/>
</dbReference>
<dbReference type="Gene3D" id="1.10.260.40">
    <property type="entry name" value="lambda repressor-like DNA-binding domains"/>
    <property type="match status" value="1"/>
</dbReference>
<dbReference type="RefSeq" id="WP_105027244.1">
    <property type="nucleotide sequence ID" value="NZ_CP053084.1"/>
</dbReference>
<dbReference type="Proteomes" id="UP000501130">
    <property type="component" value="Chromosome"/>
</dbReference>
<evidence type="ECO:0000259" key="1">
    <source>
        <dbReference type="Pfam" id="PF13443"/>
    </source>
</evidence>